<comment type="similarity">
    <text evidence="1 4">Belongs to the prolyl-tRNA editing family. YbaK/EbsC subfamily.</text>
</comment>
<keyword evidence="3 4" id="KW-0456">Lyase</keyword>
<evidence type="ECO:0000256" key="2">
    <source>
        <dbReference type="ARBA" id="ARBA00022917"/>
    </source>
</evidence>
<dbReference type="CDD" id="cd00002">
    <property type="entry name" value="YbaK_deacylase"/>
    <property type="match status" value="1"/>
</dbReference>
<proteinExistence type="inferred from homology"/>
<dbReference type="InterPro" id="IPR036754">
    <property type="entry name" value="YbaK/aa-tRNA-synt-asso_dom_sf"/>
</dbReference>
<dbReference type="PIRSF" id="PIRSF006181">
    <property type="entry name" value="EbsC_YbaK"/>
    <property type="match status" value="1"/>
</dbReference>
<dbReference type="GO" id="GO:0006412">
    <property type="term" value="P:translation"/>
    <property type="evidence" value="ECO:0007669"/>
    <property type="project" value="UniProtKB-KW"/>
</dbReference>
<dbReference type="InterPro" id="IPR004369">
    <property type="entry name" value="Prolyl-tRNA_editing_YbaK/EbsC"/>
</dbReference>
<evidence type="ECO:0000256" key="3">
    <source>
        <dbReference type="ARBA" id="ARBA00023239"/>
    </source>
</evidence>
<reference evidence="6" key="1">
    <citation type="submission" date="2014-07" db="EMBL/GenBank/DDBJ databases">
        <authorList>
            <person name="Hornung V.Bastian."/>
        </authorList>
    </citation>
    <scope>NUCLEOTIDE SEQUENCE</scope>
    <source>
        <strain evidence="6">PCE-S</strain>
    </source>
</reference>
<evidence type="ECO:0000256" key="4">
    <source>
        <dbReference type="PIRNR" id="PIRNR006181"/>
    </source>
</evidence>
<keyword evidence="6" id="KW-0436">Ligase</keyword>
<dbReference type="Gene3D" id="3.90.960.10">
    <property type="entry name" value="YbaK/aminoacyl-tRNA synthetase-associated domain"/>
    <property type="match status" value="1"/>
</dbReference>
<evidence type="ECO:0000313" key="6">
    <source>
        <dbReference type="EMBL" id="CDX05138.1"/>
    </source>
</evidence>
<gene>
    <name evidence="6" type="ORF">DPCES_5252</name>
</gene>
<dbReference type="PANTHER" id="PTHR30411:SF0">
    <property type="entry name" value="CYS-TRNA(PRO)_CYS-TRNA(CYS) DEACYLASE YBAK"/>
    <property type="match status" value="1"/>
</dbReference>
<dbReference type="GO" id="GO:0002161">
    <property type="term" value="F:aminoacyl-tRNA deacylase activity"/>
    <property type="evidence" value="ECO:0007669"/>
    <property type="project" value="InterPro"/>
</dbReference>
<dbReference type="GO" id="GO:0016829">
    <property type="term" value="F:lyase activity"/>
    <property type="evidence" value="ECO:0007669"/>
    <property type="project" value="UniProtKB-KW"/>
</dbReference>
<sequence length="162" mass="17665">MILMAQKTNAARILDQAGIAYELIPYEVDEADLSATTVAQKVNMPPELIYKTLVTRGDKTGILIACIPAHYELNLKALAQVSGNKKMEVVPLKEVQPLTGYIRGGVSPLGTKKRYPVYFQEDMLQHEKIAVSAGTRGLQILALSQDLLRITQGKVGPIAHPA</sequence>
<feature type="domain" description="YbaK/aminoacyl-tRNA synthetase-associated" evidence="5">
    <location>
        <begin position="35"/>
        <end position="149"/>
    </location>
</feature>
<dbReference type="Pfam" id="PF04073">
    <property type="entry name" value="tRNA_edit"/>
    <property type="match status" value="1"/>
</dbReference>
<dbReference type="NCBIfam" id="TIGR00011">
    <property type="entry name" value="YbaK_EbsC"/>
    <property type="match status" value="1"/>
</dbReference>
<dbReference type="PATRIC" id="fig|49338.4.peg.5654"/>
<evidence type="ECO:0000259" key="5">
    <source>
        <dbReference type="Pfam" id="PF04073"/>
    </source>
</evidence>
<dbReference type="EMBL" id="LK996017">
    <property type="protein sequence ID" value="CDX05138.1"/>
    <property type="molecule type" value="Genomic_DNA"/>
</dbReference>
<dbReference type="GO" id="GO:0016874">
    <property type="term" value="F:ligase activity"/>
    <property type="evidence" value="ECO:0007669"/>
    <property type="project" value="UniProtKB-KW"/>
</dbReference>
<dbReference type="EC" id="4.2.-.-" evidence="4"/>
<protein>
    <recommendedName>
        <fullName evidence="4">Cys-tRNA(Pro)/Cys-tRNA(Cys) deacylase</fullName>
        <ecNumber evidence="4">4.2.-.-</ecNumber>
    </recommendedName>
</protein>
<organism evidence="6">
    <name type="scientific">Desulfitobacterium hafniense</name>
    <name type="common">Desulfitobacterium frappieri</name>
    <dbReference type="NCBI Taxonomy" id="49338"/>
    <lineage>
        <taxon>Bacteria</taxon>
        <taxon>Bacillati</taxon>
        <taxon>Bacillota</taxon>
        <taxon>Clostridia</taxon>
        <taxon>Eubacteriales</taxon>
        <taxon>Desulfitobacteriaceae</taxon>
        <taxon>Desulfitobacterium</taxon>
    </lineage>
</organism>
<keyword evidence="2 4" id="KW-0648">Protein biosynthesis</keyword>
<accession>A0A098B8E2</accession>
<evidence type="ECO:0000256" key="1">
    <source>
        <dbReference type="ARBA" id="ARBA00009798"/>
    </source>
</evidence>
<dbReference type="SUPFAM" id="SSF55826">
    <property type="entry name" value="YbaK/ProRS associated domain"/>
    <property type="match status" value="1"/>
</dbReference>
<dbReference type="InterPro" id="IPR007214">
    <property type="entry name" value="YbaK/aa-tRNA-synth-assoc-dom"/>
</dbReference>
<dbReference type="AlphaFoldDB" id="A0A098B8E2"/>
<dbReference type="PANTHER" id="PTHR30411">
    <property type="entry name" value="CYTOPLASMIC PROTEIN"/>
    <property type="match status" value="1"/>
</dbReference>
<name>A0A098B8E2_DESHA</name>